<evidence type="ECO:0000256" key="1">
    <source>
        <dbReference type="ARBA" id="ARBA00004613"/>
    </source>
</evidence>
<evidence type="ECO:0000259" key="7">
    <source>
        <dbReference type="PROSITE" id="PS51412"/>
    </source>
</evidence>
<evidence type="ECO:0000313" key="9">
    <source>
        <dbReference type="Proteomes" id="UP001163046"/>
    </source>
</evidence>
<keyword evidence="3" id="KW-0204">Cytolysis</keyword>
<protein>
    <recommendedName>
        <fullName evidence="7">MACPF domain-containing protein</fullName>
    </recommendedName>
</protein>
<evidence type="ECO:0000313" key="8">
    <source>
        <dbReference type="EMBL" id="KAJ7392549.1"/>
    </source>
</evidence>
<evidence type="ECO:0000256" key="6">
    <source>
        <dbReference type="SAM" id="SignalP"/>
    </source>
</evidence>
<sequence>MLAPLMLFICLAAIFTPCFTRIGSSPNANEITKVTSETSSLGKIIFLAKTDLLEDFKEKEASIFEPFPPKCFEEEPLNTTKSRFEYYSSTKEFYSKLATQSGLDVSLQSKFSLGLTLNVATQSISSENSSVNGISLIVEALTEKRLVQKDCLDDETYKFKKSFLTDLNRLPLKINEPWLKSSWQPYHVFFDKYGSHVVNSVQSGVMLKQMVFAKSSESYSERDYEVKSCVDLAGPTSVGLIGVNACSNVSKSESSKASEMSTSNKLILRGGSTETRSKLENSRSKEVIEKFLNEAPITPSSVVYTFRAVWKILQSRFPSGTPNYVRGVNMENYYLGYLNYGCPHIESTSGEVHIQKFDHTKGSKEENPEYECSLAKEGCHSNNDCHYKPIWCSCYGPSCVHYKAVEQDTGHKETAYANTADKDQYWGWEGCSWKAGLAGSYCMCYNHPRDVRRQVWFLPSRDAPEHKAARSHGAHRRRGKGSRSE</sequence>
<feature type="chain" id="PRO_5040852078" description="MACPF domain-containing protein" evidence="6">
    <location>
        <begin position="21"/>
        <end position="485"/>
    </location>
</feature>
<comment type="caution">
    <text evidence="8">The sequence shown here is derived from an EMBL/GenBank/DDBJ whole genome shotgun (WGS) entry which is preliminary data.</text>
</comment>
<reference evidence="8" key="1">
    <citation type="submission" date="2023-01" db="EMBL/GenBank/DDBJ databases">
        <title>Genome assembly of the deep-sea coral Lophelia pertusa.</title>
        <authorList>
            <person name="Herrera S."/>
            <person name="Cordes E."/>
        </authorList>
    </citation>
    <scope>NUCLEOTIDE SEQUENCE</scope>
    <source>
        <strain evidence="8">USNM1676648</strain>
        <tissue evidence="8">Polyp</tissue>
    </source>
</reference>
<dbReference type="PANTHER" id="PTHR45742:SF8">
    <property type="entry name" value="FLOCCULATION PROTEIN FLO11"/>
    <property type="match status" value="1"/>
</dbReference>
<dbReference type="GO" id="GO:0031640">
    <property type="term" value="P:killing of cells of another organism"/>
    <property type="evidence" value="ECO:0007669"/>
    <property type="project" value="UniProtKB-KW"/>
</dbReference>
<feature type="compositionally biased region" description="Basic residues" evidence="5">
    <location>
        <begin position="469"/>
        <end position="485"/>
    </location>
</feature>
<evidence type="ECO:0000256" key="5">
    <source>
        <dbReference type="SAM" id="MobiDB-lite"/>
    </source>
</evidence>
<dbReference type="Pfam" id="PF01823">
    <property type="entry name" value="MACPF"/>
    <property type="match status" value="1"/>
</dbReference>
<feature type="signal peptide" evidence="6">
    <location>
        <begin position="1"/>
        <end position="20"/>
    </location>
</feature>
<keyword evidence="2" id="KW-0964">Secreted</keyword>
<organism evidence="8 9">
    <name type="scientific">Desmophyllum pertusum</name>
    <dbReference type="NCBI Taxonomy" id="174260"/>
    <lineage>
        <taxon>Eukaryota</taxon>
        <taxon>Metazoa</taxon>
        <taxon>Cnidaria</taxon>
        <taxon>Anthozoa</taxon>
        <taxon>Hexacorallia</taxon>
        <taxon>Scleractinia</taxon>
        <taxon>Caryophylliina</taxon>
        <taxon>Caryophylliidae</taxon>
        <taxon>Desmophyllum</taxon>
    </lineage>
</organism>
<dbReference type="OrthoDB" id="5965016at2759"/>
<evidence type="ECO:0000256" key="4">
    <source>
        <dbReference type="ARBA" id="ARBA00023157"/>
    </source>
</evidence>
<proteinExistence type="predicted"/>
<dbReference type="Proteomes" id="UP001163046">
    <property type="component" value="Unassembled WGS sequence"/>
</dbReference>
<comment type="subcellular location">
    <subcellularLocation>
        <location evidence="1">Secreted</location>
    </subcellularLocation>
</comment>
<dbReference type="PROSITE" id="PS51412">
    <property type="entry name" value="MACPF_2"/>
    <property type="match status" value="1"/>
</dbReference>
<accession>A0A9X0DC20</accession>
<feature type="domain" description="MACPF" evidence="7">
    <location>
        <begin position="6"/>
        <end position="345"/>
    </location>
</feature>
<gene>
    <name evidence="8" type="ORF">OS493_012229</name>
</gene>
<keyword evidence="4" id="KW-1015">Disulfide bond</keyword>
<dbReference type="EMBL" id="MU825401">
    <property type="protein sequence ID" value="KAJ7392549.1"/>
    <property type="molecule type" value="Genomic_DNA"/>
</dbReference>
<feature type="region of interest" description="Disordered" evidence="5">
    <location>
        <begin position="464"/>
        <end position="485"/>
    </location>
</feature>
<keyword evidence="6" id="KW-0732">Signal</keyword>
<evidence type="ECO:0000256" key="2">
    <source>
        <dbReference type="ARBA" id="ARBA00022525"/>
    </source>
</evidence>
<name>A0A9X0DC20_9CNID</name>
<dbReference type="GO" id="GO:0005576">
    <property type="term" value="C:extracellular region"/>
    <property type="evidence" value="ECO:0007669"/>
    <property type="project" value="UniProtKB-SubCell"/>
</dbReference>
<dbReference type="InterPro" id="IPR020864">
    <property type="entry name" value="MACPF"/>
</dbReference>
<keyword evidence="9" id="KW-1185">Reference proteome</keyword>
<dbReference type="AlphaFoldDB" id="A0A9X0DC20"/>
<dbReference type="PANTHER" id="PTHR45742">
    <property type="entry name" value="COMPLEMENT COMPONENT C6"/>
    <property type="match status" value="1"/>
</dbReference>
<evidence type="ECO:0000256" key="3">
    <source>
        <dbReference type="ARBA" id="ARBA00022852"/>
    </source>
</evidence>